<reference evidence="3 4" key="1">
    <citation type="submission" date="2020-03" db="EMBL/GenBank/DDBJ databases">
        <title>Sequencing the genomes of 1000 actinobacteria strains.</title>
        <authorList>
            <person name="Klenk H.-P."/>
        </authorList>
    </citation>
    <scope>NUCLEOTIDE SEQUENCE [LARGE SCALE GENOMIC DNA]</scope>
    <source>
        <strain evidence="3 4">DSM 18964</strain>
    </source>
</reference>
<feature type="region of interest" description="Disordered" evidence="1">
    <location>
        <begin position="156"/>
        <end position="190"/>
    </location>
</feature>
<accession>A0A846S622</accession>
<evidence type="ECO:0008006" key="5">
    <source>
        <dbReference type="Google" id="ProtNLM"/>
    </source>
</evidence>
<comment type="caution">
    <text evidence="3">The sequence shown here is derived from an EMBL/GenBank/DDBJ whole genome shotgun (WGS) entry which is preliminary data.</text>
</comment>
<feature type="region of interest" description="Disordered" evidence="1">
    <location>
        <begin position="77"/>
        <end position="98"/>
    </location>
</feature>
<dbReference type="RefSeq" id="WP_167950715.1">
    <property type="nucleotide sequence ID" value="NZ_BAAAPQ010000025.1"/>
</dbReference>
<feature type="signal peptide" evidence="2">
    <location>
        <begin position="1"/>
        <end position="24"/>
    </location>
</feature>
<name>A0A846S622_9MICO</name>
<feature type="compositionally biased region" description="Polar residues" evidence="1">
    <location>
        <begin position="169"/>
        <end position="180"/>
    </location>
</feature>
<organism evidence="3 4">
    <name type="scientific">Brevibacterium marinum</name>
    <dbReference type="NCBI Taxonomy" id="418643"/>
    <lineage>
        <taxon>Bacteria</taxon>
        <taxon>Bacillati</taxon>
        <taxon>Actinomycetota</taxon>
        <taxon>Actinomycetes</taxon>
        <taxon>Micrococcales</taxon>
        <taxon>Brevibacteriaceae</taxon>
        <taxon>Brevibacterium</taxon>
    </lineage>
</organism>
<keyword evidence="4" id="KW-1185">Reference proteome</keyword>
<evidence type="ECO:0000313" key="3">
    <source>
        <dbReference type="EMBL" id="NJC56912.1"/>
    </source>
</evidence>
<dbReference type="Proteomes" id="UP000576792">
    <property type="component" value="Unassembled WGS sequence"/>
</dbReference>
<keyword evidence="2" id="KW-0732">Signal</keyword>
<dbReference type="AlphaFoldDB" id="A0A846S622"/>
<dbReference type="Gene3D" id="1.20.1260.10">
    <property type="match status" value="1"/>
</dbReference>
<feature type="chain" id="PRO_5038733776" description="DUF4439 domain-containing protein" evidence="2">
    <location>
        <begin position="25"/>
        <end position="325"/>
    </location>
</feature>
<dbReference type="EMBL" id="JAATJN010000001">
    <property type="protein sequence ID" value="NJC56912.1"/>
    <property type="molecule type" value="Genomic_DNA"/>
</dbReference>
<dbReference type="InterPro" id="IPR012347">
    <property type="entry name" value="Ferritin-like"/>
</dbReference>
<gene>
    <name evidence="3" type="ORF">BKA07_001947</name>
</gene>
<evidence type="ECO:0000256" key="1">
    <source>
        <dbReference type="SAM" id="MobiDB-lite"/>
    </source>
</evidence>
<sequence length="325" mass="34389">MRFPVSRRSLLLFGASGASLSLLSGCGLRLDTGPDVPTLDDTDRLRNKVARILDATTPDGSDTDTAREDLQKLRKAIGPIWSPPSQMATDPPPTEKSRTYIQAAEAVTEEVFSALPSLSPPLIPVLVDAATGLAVTAGAEDSGILRSCESLIRDSRASVGGSPADRASEQSTETAPSAETPQPAGAPGPQVWNAILDRARAASYGYERLTVMFDAKSPQRRRGVARLESLGSLAGEMLEKLGETDADPGAPAWNLDPSPTDPATAEELALNLEDGLAAALLPWLRSDGSAALRLWESARARTVFTIPQVLRYSYPGESGEAEAKK</sequence>
<protein>
    <recommendedName>
        <fullName evidence="5">DUF4439 domain-containing protein</fullName>
    </recommendedName>
</protein>
<dbReference type="PROSITE" id="PS51257">
    <property type="entry name" value="PROKAR_LIPOPROTEIN"/>
    <property type="match status" value="1"/>
</dbReference>
<evidence type="ECO:0000256" key="2">
    <source>
        <dbReference type="SAM" id="SignalP"/>
    </source>
</evidence>
<proteinExistence type="predicted"/>
<evidence type="ECO:0000313" key="4">
    <source>
        <dbReference type="Proteomes" id="UP000576792"/>
    </source>
</evidence>